<sequence length="145" mass="16448">MSLRVVFVILSLLAVGLYSGWEMIRFFLVGKLYFNPCVLFVPASVGLALGLPWARSAADGLFKSIYLFCLLIFGFVAVAHRSLFPGQIWGLDGFWVVTVLMLTYLAFLGFLHWQLFTQPFDEWLTRGRREPGDPRDPETPARTRG</sequence>
<keyword evidence="1" id="KW-1133">Transmembrane helix</keyword>
<protein>
    <submittedName>
        <fullName evidence="2">Uncharacterized protein</fullName>
    </submittedName>
</protein>
<reference evidence="2 3" key="1">
    <citation type="submission" date="2020-04" db="EMBL/GenBank/DDBJ databases">
        <title>Luteolibacter sp. G-1-1-1 isolated from soil.</title>
        <authorList>
            <person name="Dahal R.H."/>
        </authorList>
    </citation>
    <scope>NUCLEOTIDE SEQUENCE [LARGE SCALE GENOMIC DNA]</scope>
    <source>
        <strain evidence="2 3">G-1-1-1</strain>
    </source>
</reference>
<feature type="transmembrane region" description="Helical" evidence="1">
    <location>
        <begin position="5"/>
        <end position="21"/>
    </location>
</feature>
<keyword evidence="1" id="KW-0812">Transmembrane</keyword>
<feature type="transmembrane region" description="Helical" evidence="1">
    <location>
        <begin position="95"/>
        <end position="116"/>
    </location>
</feature>
<feature type="transmembrane region" description="Helical" evidence="1">
    <location>
        <begin position="33"/>
        <end position="53"/>
    </location>
</feature>
<keyword evidence="3" id="KW-1185">Reference proteome</keyword>
<dbReference type="AlphaFoldDB" id="A0A858REV7"/>
<accession>A0A858REV7</accession>
<evidence type="ECO:0000256" key="1">
    <source>
        <dbReference type="SAM" id="Phobius"/>
    </source>
</evidence>
<gene>
    <name evidence="2" type="ORF">HHL09_07435</name>
</gene>
<evidence type="ECO:0000313" key="3">
    <source>
        <dbReference type="Proteomes" id="UP000501812"/>
    </source>
</evidence>
<keyword evidence="1" id="KW-0472">Membrane</keyword>
<organism evidence="2 3">
    <name type="scientific">Luteolibacter luteus</name>
    <dbReference type="NCBI Taxonomy" id="2728835"/>
    <lineage>
        <taxon>Bacteria</taxon>
        <taxon>Pseudomonadati</taxon>
        <taxon>Verrucomicrobiota</taxon>
        <taxon>Verrucomicrobiia</taxon>
        <taxon>Verrucomicrobiales</taxon>
        <taxon>Verrucomicrobiaceae</taxon>
        <taxon>Luteolibacter</taxon>
    </lineage>
</organism>
<dbReference type="KEGG" id="luo:HHL09_07435"/>
<dbReference type="Proteomes" id="UP000501812">
    <property type="component" value="Chromosome"/>
</dbReference>
<dbReference type="EMBL" id="CP051774">
    <property type="protein sequence ID" value="QJE95626.1"/>
    <property type="molecule type" value="Genomic_DNA"/>
</dbReference>
<evidence type="ECO:0000313" key="2">
    <source>
        <dbReference type="EMBL" id="QJE95626.1"/>
    </source>
</evidence>
<dbReference type="RefSeq" id="WP_169453939.1">
    <property type="nucleotide sequence ID" value="NZ_CP051774.1"/>
</dbReference>
<name>A0A858REV7_9BACT</name>
<feature type="transmembrane region" description="Helical" evidence="1">
    <location>
        <begin position="65"/>
        <end position="83"/>
    </location>
</feature>
<proteinExistence type="predicted"/>